<organism evidence="3 4">
    <name type="scientific">Ahniella affigens</name>
    <dbReference type="NCBI Taxonomy" id="2021234"/>
    <lineage>
        <taxon>Bacteria</taxon>
        <taxon>Pseudomonadati</taxon>
        <taxon>Pseudomonadota</taxon>
        <taxon>Gammaproteobacteria</taxon>
        <taxon>Lysobacterales</taxon>
        <taxon>Rhodanobacteraceae</taxon>
        <taxon>Ahniella</taxon>
    </lineage>
</organism>
<feature type="signal peptide" evidence="2">
    <location>
        <begin position="1"/>
        <end position="22"/>
    </location>
</feature>
<gene>
    <name evidence="3" type="ORF">C7S18_09580</name>
</gene>
<evidence type="ECO:0000313" key="4">
    <source>
        <dbReference type="Proteomes" id="UP000241074"/>
    </source>
</evidence>
<proteinExistence type="predicted"/>
<feature type="region of interest" description="Disordered" evidence="1">
    <location>
        <begin position="77"/>
        <end position="116"/>
    </location>
</feature>
<feature type="compositionally biased region" description="Low complexity" evidence="1">
    <location>
        <begin position="77"/>
        <end position="93"/>
    </location>
</feature>
<evidence type="ECO:0000313" key="3">
    <source>
        <dbReference type="EMBL" id="AVP97430.1"/>
    </source>
</evidence>
<evidence type="ECO:0008006" key="5">
    <source>
        <dbReference type="Google" id="ProtNLM"/>
    </source>
</evidence>
<sequence>MPRISLSVLLGAIILLSGTDVAAQDYQVGDRAECSGQVGIIARFDPRVGWDEPFAVVEVKSSGTTYEFKCVPSQLKAAPPAQSAPSSGSTAPARKIGTKISAGGTATPPSTQPTGPLCKVGAKLEGQWGISWYSVTVLQPPNADGQCAVSFDGYGRDWDTLMAPDQLRPRTGLGVYARSPSARTVDDESEVAATGDAPDGDYRCHKISPGGQLMDIGDLTIQDGEATMPGMPDGWTILSVSLRGTKDGEPLVALDYRSSSGFNDRLDCVPD</sequence>
<evidence type="ECO:0000256" key="1">
    <source>
        <dbReference type="SAM" id="MobiDB-lite"/>
    </source>
</evidence>
<keyword evidence="2" id="KW-0732">Signal</keyword>
<dbReference type="EMBL" id="CP027860">
    <property type="protein sequence ID" value="AVP97430.1"/>
    <property type="molecule type" value="Genomic_DNA"/>
</dbReference>
<dbReference type="AlphaFoldDB" id="A0A2P1PRF3"/>
<dbReference type="Proteomes" id="UP000241074">
    <property type="component" value="Chromosome"/>
</dbReference>
<reference evidence="3 4" key="2">
    <citation type="submission" date="2018-03" db="EMBL/GenBank/DDBJ databases">
        <authorList>
            <person name="Keele B.F."/>
        </authorList>
    </citation>
    <scope>NUCLEOTIDE SEQUENCE [LARGE SCALE GENOMIC DNA]</scope>
    <source>
        <strain evidence="3 4">D13</strain>
    </source>
</reference>
<dbReference type="KEGG" id="xba:C7S18_09580"/>
<accession>A0A2P1PRF3</accession>
<reference evidence="3 4" key="1">
    <citation type="submission" date="2018-03" db="EMBL/GenBank/DDBJ databases">
        <title>Ahniella affigens gen. nov., sp. nov., a gammaproteobacterium isolated from sandy soil near a stream.</title>
        <authorList>
            <person name="Ko Y."/>
            <person name="Kim J.-H."/>
        </authorList>
    </citation>
    <scope>NUCLEOTIDE SEQUENCE [LARGE SCALE GENOMIC DNA]</scope>
    <source>
        <strain evidence="3 4">D13</strain>
    </source>
</reference>
<evidence type="ECO:0000256" key="2">
    <source>
        <dbReference type="SAM" id="SignalP"/>
    </source>
</evidence>
<feature type="chain" id="PRO_5015114213" description="Secreted protein" evidence="2">
    <location>
        <begin position="23"/>
        <end position="271"/>
    </location>
</feature>
<keyword evidence="4" id="KW-1185">Reference proteome</keyword>
<dbReference type="RefSeq" id="WP_106891354.1">
    <property type="nucleotide sequence ID" value="NZ_CP027860.1"/>
</dbReference>
<name>A0A2P1PRF3_9GAMM</name>
<dbReference type="OrthoDB" id="326336at2"/>
<protein>
    <recommendedName>
        <fullName evidence="5">Secreted protein</fullName>
    </recommendedName>
</protein>